<evidence type="ECO:0000313" key="2">
    <source>
        <dbReference type="Proteomes" id="UP000095131"/>
    </source>
</evidence>
<evidence type="ECO:0000313" key="1">
    <source>
        <dbReference type="EMBL" id="ODS09762.1"/>
    </source>
</evidence>
<dbReference type="RefSeq" id="WP_069447411.1">
    <property type="nucleotide sequence ID" value="NZ_MDCJ01000003.1"/>
</dbReference>
<sequence>MSALQAIPTPHGIDILNSELKNTVTKYQLVGALTHDAAAEALYTFHTATIETSYYDDNGVLTFILNLPIETHFDEYLHRIDVLDSQNQAVIECPTPKIALAKGIGGMVTLKAAIKGQAGDVVFKHGEFVTETELQEIYIPPLIQIIEDLKNGDNPYPQYIKFAEMVGEWRYSLNEREEDGWLDLKGGTCSRTVDLMLWAWASNNNLVIDQSLKNTEPKKYAAYFGDGNDRDSFTLPNLHLGHFVRGNKTGSEHGAVQGDAIRDIEGVINDSHGNCGMYGSGVFQGEGTSSYRTNLERVNTSHSLVRFKASHVVPTADENRPETLNLTAKICRGWK</sequence>
<proteinExistence type="predicted"/>
<protein>
    <recommendedName>
        <fullName evidence="3">Phage tail collar domain-containing protein</fullName>
    </recommendedName>
</protein>
<dbReference type="EMBL" id="MDCJ01000003">
    <property type="protein sequence ID" value="ODS09762.1"/>
    <property type="molecule type" value="Genomic_DNA"/>
</dbReference>
<dbReference type="OrthoDB" id="9810174at2"/>
<organism evidence="1 2">
    <name type="scientific">Vibrio scophthalmi</name>
    <dbReference type="NCBI Taxonomy" id="45658"/>
    <lineage>
        <taxon>Bacteria</taxon>
        <taxon>Pseudomonadati</taxon>
        <taxon>Pseudomonadota</taxon>
        <taxon>Gammaproteobacteria</taxon>
        <taxon>Vibrionales</taxon>
        <taxon>Vibrionaceae</taxon>
        <taxon>Vibrio</taxon>
    </lineage>
</organism>
<accession>A0A1E3WLA0</accession>
<comment type="caution">
    <text evidence="1">The sequence shown here is derived from an EMBL/GenBank/DDBJ whole genome shotgun (WGS) entry which is preliminary data.</text>
</comment>
<dbReference type="PATRIC" id="fig|45658.8.peg.3170"/>
<gene>
    <name evidence="1" type="ORF">VSF3289_03224</name>
</gene>
<name>A0A1E3WLA0_9VIBR</name>
<reference evidence="1 2" key="1">
    <citation type="submission" date="2016-08" db="EMBL/GenBank/DDBJ databases">
        <title>Genome sequencing of Vibrio scophthalmi strain FP3289, an isolated from Paralichthys olivaceus.</title>
        <authorList>
            <person name="Han H.-J."/>
        </authorList>
    </citation>
    <scope>NUCLEOTIDE SEQUENCE [LARGE SCALE GENOMIC DNA]</scope>
    <source>
        <strain evidence="1 2">FP3289</strain>
    </source>
</reference>
<dbReference type="SUPFAM" id="SSF88874">
    <property type="entry name" value="Receptor-binding domain of short tail fibre protein gp12"/>
    <property type="match status" value="1"/>
</dbReference>
<dbReference type="Proteomes" id="UP000095131">
    <property type="component" value="Unassembled WGS sequence"/>
</dbReference>
<evidence type="ECO:0008006" key="3">
    <source>
        <dbReference type="Google" id="ProtNLM"/>
    </source>
</evidence>
<dbReference type="AlphaFoldDB" id="A0A1E3WLA0"/>